<gene>
    <name evidence="1" type="ORF">FRUB_01774</name>
</gene>
<comment type="caution">
    <text evidence="1">The sequence shown here is derived from an EMBL/GenBank/DDBJ whole genome shotgun (WGS) entry which is preliminary data.</text>
</comment>
<proteinExistence type="predicted"/>
<protein>
    <submittedName>
        <fullName evidence="1">Uncharacterized protein</fullName>
    </submittedName>
</protein>
<dbReference type="EMBL" id="NIDE01000002">
    <property type="protein sequence ID" value="OWK45443.1"/>
    <property type="molecule type" value="Genomic_DNA"/>
</dbReference>
<keyword evidence="2" id="KW-1185">Reference proteome</keyword>
<accession>A0A225DWQ1</accession>
<evidence type="ECO:0000313" key="1">
    <source>
        <dbReference type="EMBL" id="OWK45443.1"/>
    </source>
</evidence>
<dbReference type="AlphaFoldDB" id="A0A225DWQ1"/>
<organism evidence="1 2">
    <name type="scientific">Fimbriiglobus ruber</name>
    <dbReference type="NCBI Taxonomy" id="1908690"/>
    <lineage>
        <taxon>Bacteria</taxon>
        <taxon>Pseudomonadati</taxon>
        <taxon>Planctomycetota</taxon>
        <taxon>Planctomycetia</taxon>
        <taxon>Gemmatales</taxon>
        <taxon>Gemmataceae</taxon>
        <taxon>Fimbriiglobus</taxon>
    </lineage>
</organism>
<sequence length="42" mass="4628">MERVDRDLGTAIQASPVWRANDDLLQSILRDRVATPVAPIPA</sequence>
<evidence type="ECO:0000313" key="2">
    <source>
        <dbReference type="Proteomes" id="UP000214646"/>
    </source>
</evidence>
<dbReference type="Proteomes" id="UP000214646">
    <property type="component" value="Unassembled WGS sequence"/>
</dbReference>
<reference evidence="2" key="1">
    <citation type="submission" date="2017-06" db="EMBL/GenBank/DDBJ databases">
        <title>Genome analysis of Fimbriiglobus ruber SP5, the first member of the order Planctomycetales with confirmed chitinolytic capability.</title>
        <authorList>
            <person name="Ravin N.V."/>
            <person name="Rakitin A.L."/>
            <person name="Ivanova A.A."/>
            <person name="Beletsky A.V."/>
            <person name="Kulichevskaya I.S."/>
            <person name="Mardanov A.V."/>
            <person name="Dedysh S.N."/>
        </authorList>
    </citation>
    <scope>NUCLEOTIDE SEQUENCE [LARGE SCALE GENOMIC DNA]</scope>
    <source>
        <strain evidence="2">SP5</strain>
    </source>
</reference>
<name>A0A225DWQ1_9BACT</name>